<reference evidence="1" key="2">
    <citation type="journal article" date="2015" name="Fish Shellfish Immunol.">
        <title>Early steps in the European eel (Anguilla anguilla)-Vibrio vulnificus interaction in the gills: Role of the RtxA13 toxin.</title>
        <authorList>
            <person name="Callol A."/>
            <person name="Pajuelo D."/>
            <person name="Ebbesson L."/>
            <person name="Teles M."/>
            <person name="MacKenzie S."/>
            <person name="Amaro C."/>
        </authorList>
    </citation>
    <scope>NUCLEOTIDE SEQUENCE</scope>
</reference>
<evidence type="ECO:0000313" key="1">
    <source>
        <dbReference type="EMBL" id="JAH08152.1"/>
    </source>
</evidence>
<protein>
    <submittedName>
        <fullName evidence="1">Uncharacterized protein</fullName>
    </submittedName>
</protein>
<sequence>MRFSYHISSGLPSPQPPLRRIGEYRFTAAQCRLLWIVILICVLRALAGLHQDNLRIQVDLVILLTVWLQQLLIQQNKQTKLFGYFLVSVV</sequence>
<accession>A0A0E9PV33</accession>
<reference evidence="1" key="1">
    <citation type="submission" date="2014-11" db="EMBL/GenBank/DDBJ databases">
        <authorList>
            <person name="Amaro Gonzalez C."/>
        </authorList>
    </citation>
    <scope>NUCLEOTIDE SEQUENCE</scope>
</reference>
<proteinExistence type="predicted"/>
<organism evidence="1">
    <name type="scientific">Anguilla anguilla</name>
    <name type="common">European freshwater eel</name>
    <name type="synonym">Muraena anguilla</name>
    <dbReference type="NCBI Taxonomy" id="7936"/>
    <lineage>
        <taxon>Eukaryota</taxon>
        <taxon>Metazoa</taxon>
        <taxon>Chordata</taxon>
        <taxon>Craniata</taxon>
        <taxon>Vertebrata</taxon>
        <taxon>Euteleostomi</taxon>
        <taxon>Actinopterygii</taxon>
        <taxon>Neopterygii</taxon>
        <taxon>Teleostei</taxon>
        <taxon>Anguilliformes</taxon>
        <taxon>Anguillidae</taxon>
        <taxon>Anguilla</taxon>
    </lineage>
</organism>
<dbReference type="EMBL" id="GBXM01100425">
    <property type="protein sequence ID" value="JAH08152.1"/>
    <property type="molecule type" value="Transcribed_RNA"/>
</dbReference>
<name>A0A0E9PV33_ANGAN</name>
<dbReference type="AlphaFoldDB" id="A0A0E9PV33"/>